<keyword evidence="5" id="KW-0805">Transcription regulation</keyword>
<dbReference type="GO" id="GO:0045944">
    <property type="term" value="P:positive regulation of transcription by RNA polymerase II"/>
    <property type="evidence" value="ECO:0007669"/>
    <property type="project" value="TreeGrafter"/>
</dbReference>
<dbReference type="PROSITE" id="PS50114">
    <property type="entry name" value="GATA_ZN_FINGER_2"/>
    <property type="match status" value="1"/>
</dbReference>
<evidence type="ECO:0000256" key="2">
    <source>
        <dbReference type="ARBA" id="ARBA00022723"/>
    </source>
</evidence>
<evidence type="ECO:0000259" key="10">
    <source>
        <dbReference type="PROSITE" id="PS50114"/>
    </source>
</evidence>
<dbReference type="EMBL" id="KN832870">
    <property type="protein sequence ID" value="KIN08456.1"/>
    <property type="molecule type" value="Genomic_DNA"/>
</dbReference>
<dbReference type="PANTHER" id="PTHR10071">
    <property type="entry name" value="TRANSCRIPTION FACTOR GATA FAMILY MEMBER"/>
    <property type="match status" value="1"/>
</dbReference>
<feature type="region of interest" description="Disordered" evidence="9">
    <location>
        <begin position="65"/>
        <end position="175"/>
    </location>
</feature>
<keyword evidence="6" id="KW-0804">Transcription</keyword>
<evidence type="ECO:0000313" key="11">
    <source>
        <dbReference type="EMBL" id="KIN08456.1"/>
    </source>
</evidence>
<dbReference type="HOGENOM" id="CLU_035349_2_1_1"/>
<dbReference type="OrthoDB" id="515401at2759"/>
<evidence type="ECO:0000313" key="12">
    <source>
        <dbReference type="Proteomes" id="UP000054321"/>
    </source>
</evidence>
<dbReference type="InterPro" id="IPR056998">
    <property type="entry name" value="Asd-4/GZF3_helical"/>
</dbReference>
<evidence type="ECO:0000256" key="9">
    <source>
        <dbReference type="SAM" id="MobiDB-lite"/>
    </source>
</evidence>
<reference evidence="11 12" key="1">
    <citation type="submission" date="2014-04" db="EMBL/GenBank/DDBJ databases">
        <authorList>
            <consortium name="DOE Joint Genome Institute"/>
            <person name="Kuo A."/>
            <person name="Martino E."/>
            <person name="Perotto S."/>
            <person name="Kohler A."/>
            <person name="Nagy L.G."/>
            <person name="Floudas D."/>
            <person name="Copeland A."/>
            <person name="Barry K.W."/>
            <person name="Cichocki N."/>
            <person name="Veneault-Fourrey C."/>
            <person name="LaButti K."/>
            <person name="Lindquist E.A."/>
            <person name="Lipzen A."/>
            <person name="Lundell T."/>
            <person name="Morin E."/>
            <person name="Murat C."/>
            <person name="Sun H."/>
            <person name="Tunlid A."/>
            <person name="Henrissat B."/>
            <person name="Grigoriev I.V."/>
            <person name="Hibbett D.S."/>
            <person name="Martin F."/>
            <person name="Nordberg H.P."/>
            <person name="Cantor M.N."/>
            <person name="Hua S.X."/>
        </authorList>
    </citation>
    <scope>NUCLEOTIDE SEQUENCE [LARGE SCALE GENOMIC DNA]</scope>
    <source>
        <strain evidence="11 12">Zn</strain>
    </source>
</reference>
<keyword evidence="3 8" id="KW-0863">Zinc-finger</keyword>
<feature type="compositionally biased region" description="Basic and acidic residues" evidence="9">
    <location>
        <begin position="218"/>
        <end position="267"/>
    </location>
</feature>
<feature type="region of interest" description="Disordered" evidence="9">
    <location>
        <begin position="217"/>
        <end position="292"/>
    </location>
</feature>
<dbReference type="FunFam" id="3.30.50.10:FF:000007">
    <property type="entry name" value="Nitrogen regulatory AreA, N-terminal"/>
    <property type="match status" value="1"/>
</dbReference>
<sequence>MATMAANPDRDVSQPTCQNCTTSTTPLWRRDEIGSVLCNACGLFLKLHGRPRPISLKTDVIKSRNRVKSSGAAQNAKKKSLFDPNILDQTRSQNGTPPPGALGHRRTSQKSANGHSDGSNSPISRAATPSMYPSHMPSFNGLDDHYAHHSPTLPPMHIRQPSPGRSTSPLNGANGLEVPQTYEQLIAQNSALKTRVSELEVINELFRGRVAQLEQDENTARRGQEMYRESEQSLTGRLEESQRRENQLKRRLDDIERELAELKEGPPRAKKMRVSDMVGDSDASTPQSGMST</sequence>
<evidence type="ECO:0000256" key="8">
    <source>
        <dbReference type="PROSITE-ProRule" id="PRU00094"/>
    </source>
</evidence>
<protein>
    <recommendedName>
        <fullName evidence="10">GATA-type domain-containing protein</fullName>
    </recommendedName>
</protein>
<feature type="compositionally biased region" description="Polar residues" evidence="9">
    <location>
        <begin position="282"/>
        <end position="292"/>
    </location>
</feature>
<keyword evidence="12" id="KW-1185">Reference proteome</keyword>
<dbReference type="InterPro" id="IPR039355">
    <property type="entry name" value="Transcription_factor_GATA"/>
</dbReference>
<dbReference type="SUPFAM" id="SSF57716">
    <property type="entry name" value="Glucocorticoid receptor-like (DNA-binding domain)"/>
    <property type="match status" value="1"/>
</dbReference>
<feature type="compositionally biased region" description="Polar residues" evidence="9">
    <location>
        <begin position="109"/>
        <end position="123"/>
    </location>
</feature>
<accession>A0A0C3HJQ7</accession>
<keyword evidence="7" id="KW-0539">Nucleus</keyword>
<dbReference type="SMART" id="SM00401">
    <property type="entry name" value="ZnF_GATA"/>
    <property type="match status" value="1"/>
</dbReference>
<proteinExistence type="predicted"/>
<comment type="subcellular location">
    <subcellularLocation>
        <location evidence="1">Nucleus</location>
    </subcellularLocation>
</comment>
<evidence type="ECO:0000256" key="3">
    <source>
        <dbReference type="ARBA" id="ARBA00022771"/>
    </source>
</evidence>
<dbReference type="GO" id="GO:0005634">
    <property type="term" value="C:nucleus"/>
    <property type="evidence" value="ECO:0007669"/>
    <property type="project" value="UniProtKB-SubCell"/>
</dbReference>
<organism evidence="11 12">
    <name type="scientific">Oidiodendron maius (strain Zn)</name>
    <dbReference type="NCBI Taxonomy" id="913774"/>
    <lineage>
        <taxon>Eukaryota</taxon>
        <taxon>Fungi</taxon>
        <taxon>Dikarya</taxon>
        <taxon>Ascomycota</taxon>
        <taxon>Pezizomycotina</taxon>
        <taxon>Leotiomycetes</taxon>
        <taxon>Leotiomycetes incertae sedis</taxon>
        <taxon>Myxotrichaceae</taxon>
        <taxon>Oidiodendron</taxon>
    </lineage>
</organism>
<reference evidence="12" key="2">
    <citation type="submission" date="2015-01" db="EMBL/GenBank/DDBJ databases">
        <title>Evolutionary Origins and Diversification of the Mycorrhizal Mutualists.</title>
        <authorList>
            <consortium name="DOE Joint Genome Institute"/>
            <consortium name="Mycorrhizal Genomics Consortium"/>
            <person name="Kohler A."/>
            <person name="Kuo A."/>
            <person name="Nagy L.G."/>
            <person name="Floudas D."/>
            <person name="Copeland A."/>
            <person name="Barry K.W."/>
            <person name="Cichocki N."/>
            <person name="Veneault-Fourrey C."/>
            <person name="LaButti K."/>
            <person name="Lindquist E.A."/>
            <person name="Lipzen A."/>
            <person name="Lundell T."/>
            <person name="Morin E."/>
            <person name="Murat C."/>
            <person name="Riley R."/>
            <person name="Ohm R."/>
            <person name="Sun H."/>
            <person name="Tunlid A."/>
            <person name="Henrissat B."/>
            <person name="Grigoriev I.V."/>
            <person name="Hibbett D.S."/>
            <person name="Martin F."/>
        </authorList>
    </citation>
    <scope>NUCLEOTIDE SEQUENCE [LARGE SCALE GENOMIC DNA]</scope>
    <source>
        <strain evidence="12">Zn</strain>
    </source>
</reference>
<dbReference type="InParanoid" id="A0A0C3HJQ7"/>
<dbReference type="Gene3D" id="3.30.50.10">
    <property type="entry name" value="Erythroid Transcription Factor GATA-1, subunit A"/>
    <property type="match status" value="1"/>
</dbReference>
<evidence type="ECO:0000256" key="6">
    <source>
        <dbReference type="ARBA" id="ARBA00023163"/>
    </source>
</evidence>
<evidence type="ECO:0000256" key="7">
    <source>
        <dbReference type="ARBA" id="ARBA00023242"/>
    </source>
</evidence>
<dbReference type="PRINTS" id="PR00619">
    <property type="entry name" value="GATAZNFINGER"/>
</dbReference>
<dbReference type="STRING" id="913774.A0A0C3HJQ7"/>
<gene>
    <name evidence="11" type="ORF">OIDMADRAFT_48316</name>
</gene>
<dbReference type="FunCoup" id="A0A0C3HJQ7">
    <property type="interactions" value="134"/>
</dbReference>
<dbReference type="PROSITE" id="PS00344">
    <property type="entry name" value="GATA_ZN_FINGER_1"/>
    <property type="match status" value="1"/>
</dbReference>
<dbReference type="Proteomes" id="UP000054321">
    <property type="component" value="Unassembled WGS sequence"/>
</dbReference>
<name>A0A0C3HJQ7_OIDMZ</name>
<keyword evidence="4" id="KW-0862">Zinc</keyword>
<feature type="domain" description="GATA-type" evidence="10">
    <location>
        <begin position="17"/>
        <end position="64"/>
    </location>
</feature>
<evidence type="ECO:0000256" key="1">
    <source>
        <dbReference type="ARBA" id="ARBA00004123"/>
    </source>
</evidence>
<evidence type="ECO:0000256" key="4">
    <source>
        <dbReference type="ARBA" id="ARBA00022833"/>
    </source>
</evidence>
<dbReference type="AlphaFoldDB" id="A0A0C3HJQ7"/>
<dbReference type="Pfam" id="PF00320">
    <property type="entry name" value="GATA"/>
    <property type="match status" value="1"/>
</dbReference>
<dbReference type="GO" id="GO:0008270">
    <property type="term" value="F:zinc ion binding"/>
    <property type="evidence" value="ECO:0007669"/>
    <property type="project" value="UniProtKB-KW"/>
</dbReference>
<dbReference type="GO" id="GO:0000981">
    <property type="term" value="F:DNA-binding transcription factor activity, RNA polymerase II-specific"/>
    <property type="evidence" value="ECO:0007669"/>
    <property type="project" value="TreeGrafter"/>
</dbReference>
<dbReference type="Pfam" id="PF25026">
    <property type="entry name" value="Asd-4"/>
    <property type="match status" value="1"/>
</dbReference>
<dbReference type="InterPro" id="IPR000679">
    <property type="entry name" value="Znf_GATA"/>
</dbReference>
<dbReference type="PANTHER" id="PTHR10071:SF338">
    <property type="entry name" value="GATA-TYPE DOMAIN-CONTAINING PROTEIN"/>
    <property type="match status" value="1"/>
</dbReference>
<dbReference type="GO" id="GO:0000978">
    <property type="term" value="F:RNA polymerase II cis-regulatory region sequence-specific DNA binding"/>
    <property type="evidence" value="ECO:0007669"/>
    <property type="project" value="TreeGrafter"/>
</dbReference>
<dbReference type="InterPro" id="IPR013088">
    <property type="entry name" value="Znf_NHR/GATA"/>
</dbReference>
<evidence type="ECO:0000256" key="5">
    <source>
        <dbReference type="ARBA" id="ARBA00023015"/>
    </source>
</evidence>
<dbReference type="CDD" id="cd00202">
    <property type="entry name" value="ZnF_GATA"/>
    <property type="match status" value="1"/>
</dbReference>
<dbReference type="GO" id="GO:0000122">
    <property type="term" value="P:negative regulation of transcription by RNA polymerase II"/>
    <property type="evidence" value="ECO:0007669"/>
    <property type="project" value="TreeGrafter"/>
</dbReference>
<keyword evidence="2" id="KW-0479">Metal-binding</keyword>